<protein>
    <submittedName>
        <fullName evidence="2">Uncharacterized protein</fullName>
    </submittedName>
</protein>
<organism evidence="2">
    <name type="scientific">bioreactor metagenome</name>
    <dbReference type="NCBI Taxonomy" id="1076179"/>
    <lineage>
        <taxon>unclassified sequences</taxon>
        <taxon>metagenomes</taxon>
        <taxon>ecological metagenomes</taxon>
    </lineage>
</organism>
<keyword evidence="1" id="KW-0472">Membrane</keyword>
<evidence type="ECO:0000313" key="2">
    <source>
        <dbReference type="EMBL" id="MPM63128.1"/>
    </source>
</evidence>
<feature type="transmembrane region" description="Helical" evidence="1">
    <location>
        <begin position="71"/>
        <end position="93"/>
    </location>
</feature>
<name>A0A645BDJ9_9ZZZZ</name>
<keyword evidence="1" id="KW-0812">Transmembrane</keyword>
<evidence type="ECO:0000256" key="1">
    <source>
        <dbReference type="SAM" id="Phobius"/>
    </source>
</evidence>
<gene>
    <name evidence="2" type="ORF">SDC9_110008</name>
</gene>
<dbReference type="AlphaFoldDB" id="A0A645BDJ9"/>
<accession>A0A645BDJ9</accession>
<reference evidence="2" key="1">
    <citation type="submission" date="2019-08" db="EMBL/GenBank/DDBJ databases">
        <authorList>
            <person name="Kucharzyk K."/>
            <person name="Murdoch R.W."/>
            <person name="Higgins S."/>
            <person name="Loffler F."/>
        </authorList>
    </citation>
    <scope>NUCLEOTIDE SEQUENCE</scope>
</reference>
<dbReference type="EMBL" id="VSSQ01019235">
    <property type="protein sequence ID" value="MPM63128.1"/>
    <property type="molecule type" value="Genomic_DNA"/>
</dbReference>
<keyword evidence="1" id="KW-1133">Transmembrane helix</keyword>
<feature type="transmembrane region" description="Helical" evidence="1">
    <location>
        <begin position="41"/>
        <end position="59"/>
    </location>
</feature>
<proteinExistence type="predicted"/>
<comment type="caution">
    <text evidence="2">The sequence shown here is derived from an EMBL/GenBank/DDBJ whole genome shotgun (WGS) entry which is preliminary data.</text>
</comment>
<sequence length="95" mass="10458">MRGFTVPACFIAFIILPGIALTYVFLCPLISASSLTPPRDILTYFLLSAFAIDLAIDVLPTPGGPTKQRIVEFVSSVFILTARYSVIRSLTFFRP</sequence>
<feature type="transmembrane region" description="Helical" evidence="1">
    <location>
        <begin position="12"/>
        <end position="35"/>
    </location>
</feature>